<feature type="transmembrane region" description="Helical" evidence="1">
    <location>
        <begin position="104"/>
        <end position="122"/>
    </location>
</feature>
<accession>A0A0D7A5L4</accession>
<evidence type="ECO:0000256" key="1">
    <source>
        <dbReference type="SAM" id="Phobius"/>
    </source>
</evidence>
<evidence type="ECO:0000313" key="3">
    <source>
        <dbReference type="Proteomes" id="UP000054144"/>
    </source>
</evidence>
<feature type="transmembrane region" description="Helical" evidence="1">
    <location>
        <begin position="303"/>
        <end position="323"/>
    </location>
</feature>
<sequence length="508" mass="55708">MLNNEPRISTSSSSTEDFFSPISAVDSSSALILVHDDDDGALLDFSTSESDFGDNDESQDNFVQVPKASSPPLNPSLVFMYLLSPCLKLGAMFLPYSGLQLKCGILALVSFALLAALARHILYMLARYFRQADVEDVVIAVLARGRQRERSRFWIRNGVRAAAGLSSVLIASLYLRESVHIVVPLLSQEMIVPARVLLTVIFVLLLLPLSTAPSYSSRRVISSTIASLITYLIWLGCVSYAHAHGAMQVSTSWLHMGSFWQGITVTAFSFTSTSTLSLYASLRGGSTNSALPGKAPPTHSFKLLSLVSVLLATLLILPLVFFAASPNDLAIPRDTPSTRMHPFILWLNALALLFGLPFVFATAPTFPLPERIRRATNLPISKFIVFAVVVAVSFLPSNVSSVLSDAALVCALVGTYTVPAVIHISAHFFARPLSIIMPQRGLSRHERQPDPEASPSPAHDELLQRKERALQKRQLRKRIVWDVIVWMLLLPITGGGCMWVWGRLAGRW</sequence>
<reference evidence="2 3" key="1">
    <citation type="journal article" date="2015" name="Fungal Genet. Biol.">
        <title>Evolution of novel wood decay mechanisms in Agaricales revealed by the genome sequences of Fistulina hepatica and Cylindrobasidium torrendii.</title>
        <authorList>
            <person name="Floudas D."/>
            <person name="Held B.W."/>
            <person name="Riley R."/>
            <person name="Nagy L.G."/>
            <person name="Koehler G."/>
            <person name="Ransdell A.S."/>
            <person name="Younus H."/>
            <person name="Chow J."/>
            <person name="Chiniquy J."/>
            <person name="Lipzen A."/>
            <person name="Tritt A."/>
            <person name="Sun H."/>
            <person name="Haridas S."/>
            <person name="LaButti K."/>
            <person name="Ohm R.A."/>
            <person name="Kues U."/>
            <person name="Blanchette R.A."/>
            <person name="Grigoriev I.V."/>
            <person name="Minto R.E."/>
            <person name="Hibbett D.S."/>
        </authorList>
    </citation>
    <scope>NUCLEOTIDE SEQUENCE [LARGE SCALE GENOMIC DNA]</scope>
    <source>
        <strain evidence="2 3">ATCC 64428</strain>
    </source>
</reference>
<dbReference type="EMBL" id="KN882061">
    <property type="protein sequence ID" value="KIY45201.1"/>
    <property type="molecule type" value="Genomic_DNA"/>
</dbReference>
<gene>
    <name evidence="2" type="ORF">FISHEDRAFT_49921</name>
</gene>
<feature type="transmembrane region" description="Helical" evidence="1">
    <location>
        <begin position="77"/>
        <end position="98"/>
    </location>
</feature>
<feature type="transmembrane region" description="Helical" evidence="1">
    <location>
        <begin position="343"/>
        <end position="363"/>
    </location>
</feature>
<feature type="transmembrane region" description="Helical" evidence="1">
    <location>
        <begin position="479"/>
        <end position="501"/>
    </location>
</feature>
<proteinExistence type="predicted"/>
<feature type="transmembrane region" description="Helical" evidence="1">
    <location>
        <begin position="153"/>
        <end position="175"/>
    </location>
</feature>
<keyword evidence="1" id="KW-0472">Membrane</keyword>
<dbReference type="OrthoDB" id="3259324at2759"/>
<feature type="transmembrane region" description="Helical" evidence="1">
    <location>
        <begin position="406"/>
        <end position="430"/>
    </location>
</feature>
<organism evidence="2 3">
    <name type="scientific">Fistulina hepatica ATCC 64428</name>
    <dbReference type="NCBI Taxonomy" id="1128425"/>
    <lineage>
        <taxon>Eukaryota</taxon>
        <taxon>Fungi</taxon>
        <taxon>Dikarya</taxon>
        <taxon>Basidiomycota</taxon>
        <taxon>Agaricomycotina</taxon>
        <taxon>Agaricomycetes</taxon>
        <taxon>Agaricomycetidae</taxon>
        <taxon>Agaricales</taxon>
        <taxon>Fistulinaceae</taxon>
        <taxon>Fistulina</taxon>
    </lineage>
</organism>
<feature type="transmembrane region" description="Helical" evidence="1">
    <location>
        <begin position="190"/>
        <end position="209"/>
    </location>
</feature>
<protein>
    <recommendedName>
        <fullName evidence="4">Amino acid transporter transmembrane domain-containing protein</fullName>
    </recommendedName>
</protein>
<evidence type="ECO:0000313" key="2">
    <source>
        <dbReference type="EMBL" id="KIY45201.1"/>
    </source>
</evidence>
<keyword evidence="3" id="KW-1185">Reference proteome</keyword>
<feature type="transmembrane region" description="Helical" evidence="1">
    <location>
        <begin position="375"/>
        <end position="394"/>
    </location>
</feature>
<keyword evidence="1" id="KW-0812">Transmembrane</keyword>
<name>A0A0D7A5L4_9AGAR</name>
<feature type="transmembrane region" description="Helical" evidence="1">
    <location>
        <begin position="221"/>
        <end position="243"/>
    </location>
</feature>
<evidence type="ECO:0008006" key="4">
    <source>
        <dbReference type="Google" id="ProtNLM"/>
    </source>
</evidence>
<feature type="transmembrane region" description="Helical" evidence="1">
    <location>
        <begin position="263"/>
        <end position="282"/>
    </location>
</feature>
<dbReference type="AlphaFoldDB" id="A0A0D7A5L4"/>
<keyword evidence="1" id="KW-1133">Transmembrane helix</keyword>
<dbReference type="Proteomes" id="UP000054144">
    <property type="component" value="Unassembled WGS sequence"/>
</dbReference>